<feature type="compositionally biased region" description="Basic and acidic residues" evidence="5">
    <location>
        <begin position="124"/>
        <end position="137"/>
    </location>
</feature>
<evidence type="ECO:0000256" key="4">
    <source>
        <dbReference type="RuleBase" id="RU003512"/>
    </source>
</evidence>
<dbReference type="Pfam" id="PF01297">
    <property type="entry name" value="ZnuA"/>
    <property type="match status" value="1"/>
</dbReference>
<dbReference type="AlphaFoldDB" id="A0A7G9RXU0"/>
<dbReference type="EMBL" id="CP060715">
    <property type="protein sequence ID" value="QNN60415.1"/>
    <property type="molecule type" value="Genomic_DNA"/>
</dbReference>
<dbReference type="InterPro" id="IPR050492">
    <property type="entry name" value="Bact_metal-bind_prot9"/>
</dbReference>
<sequence>MKKILITIMVLGLVLTGCQSTSKENDKLSVVTSFYPLYSLANIIGGDHVEVVSVLPVGAEAHSFEPSAKDRVKIENADVFIYHGAGFESWTDSVVKSLKGDKIETVEVSKAVQLRSNEDDHDDHDDHDHEGHDHGSFDPHTWLSPNNARLEARMIADSFIKKDSEHAQDYEANYQKFSTEIDSLIAEYTEAFANVKTRTMVVDHLAFGYLAADFNLEQKPIAKGIVSEEPTPKQIEEAIEFIKTNDIKTIYLDAFNAKKVVDVVVKETGVSIHELSTLETVSQEEYDKGVTYLDKMEENLKSLKEGLNE</sequence>
<dbReference type="Gene3D" id="3.40.50.1980">
    <property type="entry name" value="Nitrogenase molybdenum iron protein domain"/>
    <property type="match status" value="2"/>
</dbReference>
<name>A0A7G9RXU0_9FIRM</name>
<keyword evidence="2 4" id="KW-0813">Transport</keyword>
<gene>
    <name evidence="6" type="ORF">H9L01_08560</name>
</gene>
<feature type="region of interest" description="Disordered" evidence="5">
    <location>
        <begin position="112"/>
        <end position="143"/>
    </location>
</feature>
<dbReference type="PANTHER" id="PTHR42953:SF3">
    <property type="entry name" value="HIGH-AFFINITY ZINC UPTAKE SYSTEM PROTEIN ZNUA"/>
    <property type="match status" value="1"/>
</dbReference>
<evidence type="ECO:0000313" key="7">
    <source>
        <dbReference type="Proteomes" id="UP000515928"/>
    </source>
</evidence>
<dbReference type="InterPro" id="IPR006128">
    <property type="entry name" value="Lipoprotein_PsaA-like"/>
</dbReference>
<dbReference type="Proteomes" id="UP000515928">
    <property type="component" value="Chromosome"/>
</dbReference>
<keyword evidence="7" id="KW-1185">Reference proteome</keyword>
<dbReference type="GO" id="GO:0046872">
    <property type="term" value="F:metal ion binding"/>
    <property type="evidence" value="ECO:0007669"/>
    <property type="project" value="InterPro"/>
</dbReference>
<comment type="similarity">
    <text evidence="1 4">Belongs to the bacterial solute-binding protein 9 family.</text>
</comment>
<accession>A0A7G9RXU0</accession>
<organism evidence="6 7">
    <name type="scientific">Erysipelothrix inopinata</name>
    <dbReference type="NCBI Taxonomy" id="225084"/>
    <lineage>
        <taxon>Bacteria</taxon>
        <taxon>Bacillati</taxon>
        <taxon>Bacillota</taxon>
        <taxon>Erysipelotrichia</taxon>
        <taxon>Erysipelotrichales</taxon>
        <taxon>Erysipelotrichaceae</taxon>
        <taxon>Erysipelothrix</taxon>
    </lineage>
</organism>
<proteinExistence type="inferred from homology"/>
<evidence type="ECO:0000256" key="3">
    <source>
        <dbReference type="ARBA" id="ARBA00022729"/>
    </source>
</evidence>
<dbReference type="InterPro" id="IPR006129">
    <property type="entry name" value="AdhesinB"/>
</dbReference>
<dbReference type="GO" id="GO:0007155">
    <property type="term" value="P:cell adhesion"/>
    <property type="evidence" value="ECO:0007669"/>
    <property type="project" value="InterPro"/>
</dbReference>
<keyword evidence="3" id="KW-0732">Signal</keyword>
<dbReference type="RefSeq" id="WP_187533544.1">
    <property type="nucleotide sequence ID" value="NZ_CBCSHU010000004.1"/>
</dbReference>
<dbReference type="InterPro" id="IPR006127">
    <property type="entry name" value="ZnuA-like"/>
</dbReference>
<dbReference type="GO" id="GO:0030001">
    <property type="term" value="P:metal ion transport"/>
    <property type="evidence" value="ECO:0007669"/>
    <property type="project" value="InterPro"/>
</dbReference>
<dbReference type="PRINTS" id="PR00690">
    <property type="entry name" value="ADHESNFAMILY"/>
</dbReference>
<evidence type="ECO:0000256" key="2">
    <source>
        <dbReference type="ARBA" id="ARBA00022448"/>
    </source>
</evidence>
<dbReference type="KEGG" id="eio:H9L01_08560"/>
<dbReference type="PRINTS" id="PR00691">
    <property type="entry name" value="ADHESINB"/>
</dbReference>
<reference evidence="6 7" key="1">
    <citation type="submission" date="2020-08" db="EMBL/GenBank/DDBJ databases">
        <title>Genome sequence of Erysipelothrix inopinata DSM 15511T.</title>
        <authorList>
            <person name="Hyun D.-W."/>
            <person name="Bae J.-W."/>
        </authorList>
    </citation>
    <scope>NUCLEOTIDE SEQUENCE [LARGE SCALE GENOMIC DNA]</scope>
    <source>
        <strain evidence="6 7">DSM 15511</strain>
    </source>
</reference>
<evidence type="ECO:0000256" key="5">
    <source>
        <dbReference type="SAM" id="MobiDB-lite"/>
    </source>
</evidence>
<evidence type="ECO:0000256" key="1">
    <source>
        <dbReference type="ARBA" id="ARBA00011028"/>
    </source>
</evidence>
<dbReference type="PANTHER" id="PTHR42953">
    <property type="entry name" value="HIGH-AFFINITY ZINC UPTAKE SYSTEM PROTEIN ZNUA-RELATED"/>
    <property type="match status" value="1"/>
</dbReference>
<dbReference type="PROSITE" id="PS51257">
    <property type="entry name" value="PROKAR_LIPOPROTEIN"/>
    <property type="match status" value="1"/>
</dbReference>
<evidence type="ECO:0000313" key="6">
    <source>
        <dbReference type="EMBL" id="QNN60415.1"/>
    </source>
</evidence>
<protein>
    <submittedName>
        <fullName evidence="6">Zinc ABC transporter substrate-binding protein</fullName>
    </submittedName>
</protein>
<dbReference type="SUPFAM" id="SSF53807">
    <property type="entry name" value="Helical backbone' metal receptor"/>
    <property type="match status" value="1"/>
</dbReference>